<dbReference type="InterPro" id="IPR011009">
    <property type="entry name" value="Kinase-like_dom_sf"/>
</dbReference>
<name>A0A6S6S5E9_9BACT</name>
<evidence type="ECO:0000313" key="2">
    <source>
        <dbReference type="EMBL" id="CAA6799524.1"/>
    </source>
</evidence>
<dbReference type="EMBL" id="CACVAR010000048">
    <property type="protein sequence ID" value="CAA6799524.1"/>
    <property type="molecule type" value="Genomic_DNA"/>
</dbReference>
<evidence type="ECO:0000256" key="1">
    <source>
        <dbReference type="SAM" id="Phobius"/>
    </source>
</evidence>
<accession>A0A6S6S5E9</accession>
<dbReference type="SUPFAM" id="SSF56112">
    <property type="entry name" value="Protein kinase-like (PK-like)"/>
    <property type="match status" value="1"/>
</dbReference>
<keyword evidence="1" id="KW-0812">Transmembrane</keyword>
<sequence>MKTTNYLSINDVIGEHYIILDILAKDAFEILYLVRDTNRTESLFVLKELFFETFCSREDNIVIIQSQAQGVFYKQKQAIISKVNKVKNHQPTELKTFGFFEENNTIYTIMEYSTDAKMSDYLEFETETLSTEKVLKTSNYINSLKYLLALGLVLLLAYLGYMAYKNYTKTEIFNDNDLKPRIELRDHTQNIQKEVKVLKTEEDNIEKNNINKDNSQITATPPTPLVKEKSLTLEVNKTSIENNISTVPTKTPLQTVVDNLVEENNVSHEENLTTSMVKAKRVEEKSDNNNTAIPNLEVNQTSLSETEIKTFLDAFINSSSNGSIDEVLSFYDTKIEKYFKFNHINQDVVKKDKLKYNKKWVYREFTIEDFKILKQYIHNKQEYVHLQTITKWTISNKQGLKRKGKSKGFMKVKLTDEGLRVVSIYGLN</sequence>
<gene>
    <name evidence="2" type="ORF">HELGO_WM31049</name>
</gene>
<protein>
    <submittedName>
        <fullName evidence="2">Uncharacterized protein</fullName>
    </submittedName>
</protein>
<keyword evidence="1" id="KW-0472">Membrane</keyword>
<dbReference type="AlphaFoldDB" id="A0A6S6S5E9"/>
<proteinExistence type="predicted"/>
<feature type="transmembrane region" description="Helical" evidence="1">
    <location>
        <begin position="146"/>
        <end position="164"/>
    </location>
</feature>
<reference evidence="2" key="1">
    <citation type="submission" date="2020-01" db="EMBL/GenBank/DDBJ databases">
        <authorList>
            <person name="Meier V. D."/>
            <person name="Meier V D."/>
        </authorList>
    </citation>
    <scope>NUCLEOTIDE SEQUENCE</scope>
    <source>
        <strain evidence="2">HLG_WM_MAG_03</strain>
    </source>
</reference>
<organism evidence="2">
    <name type="scientific">uncultured Sulfurovum sp</name>
    <dbReference type="NCBI Taxonomy" id="269237"/>
    <lineage>
        <taxon>Bacteria</taxon>
        <taxon>Pseudomonadati</taxon>
        <taxon>Campylobacterota</taxon>
        <taxon>Epsilonproteobacteria</taxon>
        <taxon>Campylobacterales</taxon>
        <taxon>Sulfurovaceae</taxon>
        <taxon>Sulfurovum</taxon>
        <taxon>environmental samples</taxon>
    </lineage>
</organism>
<keyword evidence="1" id="KW-1133">Transmembrane helix</keyword>